<dbReference type="SUPFAM" id="SSF64153">
    <property type="entry name" value="YjeF N-terminal domain-like"/>
    <property type="match status" value="1"/>
</dbReference>
<keyword evidence="1 3" id="KW-0413">Isomerase</keyword>
<dbReference type="KEGG" id="haq:DU484_12355"/>
<dbReference type="GO" id="GO:0046872">
    <property type="term" value="F:metal ion binding"/>
    <property type="evidence" value="ECO:0007669"/>
    <property type="project" value="UniProtKB-KW"/>
</dbReference>
<keyword evidence="1" id="KW-0520">NAD</keyword>
<proteinExistence type="inferred from homology"/>
<feature type="binding site" evidence="1">
    <location>
        <begin position="138"/>
        <end position="144"/>
    </location>
    <ligand>
        <name>(6S)-NADPHX</name>
        <dbReference type="ChEBI" id="CHEBI:64076"/>
    </ligand>
</feature>
<dbReference type="PANTHER" id="PTHR13612">
    <property type="entry name" value="ENHANCER OF MRNA-DECAPPING PROTEIN 3"/>
    <property type="match status" value="1"/>
</dbReference>
<keyword evidence="1" id="KW-0547">Nucleotide-binding</keyword>
<feature type="binding site" evidence="1">
    <location>
        <position position="134"/>
    </location>
    <ligand>
        <name>K(+)</name>
        <dbReference type="ChEBI" id="CHEBI:29103"/>
    </ligand>
</feature>
<feature type="domain" description="YjeF N-terminal" evidence="2">
    <location>
        <begin position="22"/>
        <end position="219"/>
    </location>
</feature>
<comment type="catalytic activity">
    <reaction evidence="1">
        <text>(6R)-NADHX = (6S)-NADHX</text>
        <dbReference type="Rhea" id="RHEA:32215"/>
        <dbReference type="ChEBI" id="CHEBI:64074"/>
        <dbReference type="ChEBI" id="CHEBI:64075"/>
        <dbReference type="EC" id="5.1.99.6"/>
    </reaction>
</comment>
<feature type="binding site" evidence="1">
    <location>
        <position position="167"/>
    </location>
    <ligand>
        <name>(6S)-NADPHX</name>
        <dbReference type="ChEBI" id="CHEBI:64076"/>
    </ligand>
</feature>
<dbReference type="GO" id="GO:0031087">
    <property type="term" value="P:deadenylation-independent decapping of nuclear-transcribed mRNA"/>
    <property type="evidence" value="ECO:0007669"/>
    <property type="project" value="TreeGrafter"/>
</dbReference>
<feature type="binding site" evidence="1">
    <location>
        <begin position="68"/>
        <end position="72"/>
    </location>
    <ligand>
        <name>(6S)-NADPHX</name>
        <dbReference type="ChEBI" id="CHEBI:64076"/>
    </ligand>
</feature>
<dbReference type="InterPro" id="IPR036652">
    <property type="entry name" value="YjeF_N_dom_sf"/>
</dbReference>
<comment type="similarity">
    <text evidence="1">Belongs to the NnrE/AIBP family.</text>
</comment>
<dbReference type="GO" id="GO:0003729">
    <property type="term" value="F:mRNA binding"/>
    <property type="evidence" value="ECO:0007669"/>
    <property type="project" value="TreeGrafter"/>
</dbReference>
<comment type="catalytic activity">
    <reaction evidence="1">
        <text>(6R)-NADPHX = (6S)-NADPHX</text>
        <dbReference type="Rhea" id="RHEA:32227"/>
        <dbReference type="ChEBI" id="CHEBI:64076"/>
        <dbReference type="ChEBI" id="CHEBI:64077"/>
        <dbReference type="EC" id="5.1.99.6"/>
    </reaction>
</comment>
<evidence type="ECO:0000313" key="3">
    <source>
        <dbReference type="EMBL" id="AXG10572.1"/>
    </source>
</evidence>
<dbReference type="RefSeq" id="WP_114606065.1">
    <property type="nucleotide sequence ID" value="NZ_CP031148.1"/>
</dbReference>
<dbReference type="GO" id="GO:0052856">
    <property type="term" value="F:NAD(P)HX epimerase activity"/>
    <property type="evidence" value="ECO:0007669"/>
    <property type="project" value="UniProtKB-UniRule"/>
</dbReference>
<feature type="binding site" evidence="1">
    <location>
        <position position="170"/>
    </location>
    <ligand>
        <name>K(+)</name>
        <dbReference type="ChEBI" id="CHEBI:29103"/>
    </ligand>
</feature>
<comment type="cofactor">
    <cofactor evidence="1">
        <name>K(+)</name>
        <dbReference type="ChEBI" id="CHEBI:29103"/>
    </cofactor>
    <text evidence="1">Binds 1 potassium ion per subunit.</text>
</comment>
<accession>A0A345EEF0</accession>
<dbReference type="NCBIfam" id="TIGR00197">
    <property type="entry name" value="yjeF_nterm"/>
    <property type="match status" value="1"/>
</dbReference>
<name>A0A345EEF0_9EURY</name>
<keyword evidence="1" id="KW-0630">Potassium</keyword>
<dbReference type="PROSITE" id="PS51385">
    <property type="entry name" value="YJEF_N"/>
    <property type="match status" value="1"/>
</dbReference>
<reference evidence="3 4" key="1">
    <citation type="submission" date="2018-07" db="EMBL/GenBank/DDBJ databases">
        <title>Genome sequences of Haloplanus sp. CBA1112.</title>
        <authorList>
            <person name="Kim Y.B."/>
            <person name="Roh S.W."/>
        </authorList>
    </citation>
    <scope>NUCLEOTIDE SEQUENCE [LARGE SCALE GENOMIC DNA]</scope>
    <source>
        <strain evidence="3 4">CBA1112</strain>
    </source>
</reference>
<dbReference type="GeneID" id="37287783"/>
<dbReference type="GO" id="GO:0033962">
    <property type="term" value="P:P-body assembly"/>
    <property type="evidence" value="ECO:0007669"/>
    <property type="project" value="TreeGrafter"/>
</dbReference>
<sequence length="241" mass="25363">MTTDAFVTASGTHVPAVAAETMRDVDRVAVEDVGLQLLQMMENAGRTLAHRVAATGEEPVVVVAGNGGNGGGGLACARHLHNHDVRVAVVLDRDPDSLSGAAAQQYRILDATDIPVTSGVEELAAFDRIGVLVDALIGYGLDGPLRDPARSLVEETNRRGSRVVSLDVPSGIDATTGETLGAAVHPETTVTLAVPKTGLRTCPGQLVLADIGIPRIVYDRLDIPYDDPFGREWWIELATGD</sequence>
<comment type="function">
    <text evidence="1">Catalyzes the epimerization of the S- and R-forms of NAD(P)HX, a damaged form of NAD(P)H that is a result of enzymatic or heat-dependent hydration. This is a prerequisite for the S-specific NAD(P)H-hydrate dehydratase to allow the repair of both epimers of NAD(P)HX.</text>
</comment>
<dbReference type="AlphaFoldDB" id="A0A345EEF0"/>
<dbReference type="Proteomes" id="UP000252985">
    <property type="component" value="Chromosome"/>
</dbReference>
<evidence type="ECO:0000313" key="4">
    <source>
        <dbReference type="Proteomes" id="UP000252985"/>
    </source>
</evidence>
<evidence type="ECO:0000259" key="2">
    <source>
        <dbReference type="PROSITE" id="PS51385"/>
    </source>
</evidence>
<dbReference type="Gene3D" id="3.40.50.10260">
    <property type="entry name" value="YjeF N-terminal domain"/>
    <property type="match status" value="1"/>
</dbReference>
<keyword evidence="1" id="KW-0479">Metal-binding</keyword>
<comment type="caution">
    <text evidence="1">Lacks conserved residue(s) required for the propagation of feature annotation.</text>
</comment>
<dbReference type="EC" id="5.1.99.6" evidence="1"/>
<feature type="binding site" evidence="1">
    <location>
        <position position="69"/>
    </location>
    <ligand>
        <name>K(+)</name>
        <dbReference type="ChEBI" id="CHEBI:29103"/>
    </ligand>
</feature>
<dbReference type="InterPro" id="IPR004443">
    <property type="entry name" value="YjeF_N_dom"/>
</dbReference>
<dbReference type="Pfam" id="PF03853">
    <property type="entry name" value="YjeF_N"/>
    <property type="match status" value="1"/>
</dbReference>
<evidence type="ECO:0000256" key="1">
    <source>
        <dbReference type="HAMAP-Rule" id="MF_01966"/>
    </source>
</evidence>
<keyword evidence="1" id="KW-0521">NADP</keyword>
<dbReference type="HAMAP" id="MF_01966">
    <property type="entry name" value="NADHX_epimerase"/>
    <property type="match status" value="1"/>
</dbReference>
<dbReference type="GO" id="GO:0000166">
    <property type="term" value="F:nucleotide binding"/>
    <property type="evidence" value="ECO:0007669"/>
    <property type="project" value="UniProtKB-KW"/>
</dbReference>
<dbReference type="PANTHER" id="PTHR13612:SF0">
    <property type="entry name" value="ENHANCER OF MRNA-DECAPPING PROTEIN 3"/>
    <property type="match status" value="1"/>
</dbReference>
<organism evidence="3 4">
    <name type="scientific">Haloplanus rubicundus</name>
    <dbReference type="NCBI Taxonomy" id="1547898"/>
    <lineage>
        <taxon>Archaea</taxon>
        <taxon>Methanobacteriati</taxon>
        <taxon>Methanobacteriota</taxon>
        <taxon>Stenosarchaea group</taxon>
        <taxon>Halobacteria</taxon>
        <taxon>Halobacteriales</taxon>
        <taxon>Haloferacaceae</taxon>
        <taxon>Haloplanus</taxon>
    </lineage>
</organism>
<dbReference type="GO" id="GO:0000932">
    <property type="term" value="C:P-body"/>
    <property type="evidence" value="ECO:0007669"/>
    <property type="project" value="TreeGrafter"/>
</dbReference>
<dbReference type="EMBL" id="CP031148">
    <property type="protein sequence ID" value="AXG10572.1"/>
    <property type="molecule type" value="Genomic_DNA"/>
</dbReference>
<gene>
    <name evidence="1" type="primary">nnrE</name>
    <name evidence="3" type="ORF">DU484_12355</name>
</gene>
<protein>
    <recommendedName>
        <fullName evidence="1">NAD(P)H-hydrate epimerase</fullName>
        <ecNumber evidence="1">5.1.99.6</ecNumber>
    </recommendedName>
    <alternativeName>
        <fullName evidence="1">NAD(P)HX epimerase</fullName>
    </alternativeName>
</protein>